<sequence length="89" mass="10549">MANRSRRNNLRLRGLPETAGEGPLQDLLHTILKPLLPDMPDHLWHIERAHRALRARRADQNSPRDVIMRFFYFQTKEALLKKSRETPIR</sequence>
<comment type="similarity">
    <text evidence="1">Belongs to the transposase 22 family.</text>
</comment>
<dbReference type="InterPro" id="IPR004244">
    <property type="entry name" value="Transposase_22"/>
</dbReference>
<dbReference type="AlphaFoldDB" id="A0AAD1RVY8"/>
<evidence type="ECO:0000256" key="1">
    <source>
        <dbReference type="ARBA" id="ARBA00061640"/>
    </source>
</evidence>
<protein>
    <submittedName>
        <fullName evidence="2">Uncharacterized protein</fullName>
    </submittedName>
</protein>
<proteinExistence type="inferred from homology"/>
<evidence type="ECO:0000313" key="3">
    <source>
        <dbReference type="Proteomes" id="UP001295444"/>
    </source>
</evidence>
<dbReference type="FunFam" id="3.30.70.1820:FF:000002">
    <property type="entry name" value="LINE-1 retrotransposable element ORF1 protein"/>
    <property type="match status" value="1"/>
</dbReference>
<keyword evidence="3" id="KW-1185">Reference proteome</keyword>
<gene>
    <name evidence="2" type="ORF">PECUL_23A041754</name>
</gene>
<dbReference type="Gene3D" id="3.30.70.1820">
    <property type="entry name" value="L1 transposable element, RRM domain"/>
    <property type="match status" value="1"/>
</dbReference>
<feature type="non-terminal residue" evidence="2">
    <location>
        <position position="89"/>
    </location>
</feature>
<dbReference type="Proteomes" id="UP001295444">
    <property type="component" value="Chromosome 03"/>
</dbReference>
<organism evidence="2 3">
    <name type="scientific">Pelobates cultripes</name>
    <name type="common">Western spadefoot toad</name>
    <dbReference type="NCBI Taxonomy" id="61616"/>
    <lineage>
        <taxon>Eukaryota</taxon>
        <taxon>Metazoa</taxon>
        <taxon>Chordata</taxon>
        <taxon>Craniata</taxon>
        <taxon>Vertebrata</taxon>
        <taxon>Euteleostomi</taxon>
        <taxon>Amphibia</taxon>
        <taxon>Batrachia</taxon>
        <taxon>Anura</taxon>
        <taxon>Pelobatoidea</taxon>
        <taxon>Pelobatidae</taxon>
        <taxon>Pelobates</taxon>
    </lineage>
</organism>
<name>A0AAD1RVY8_PELCU</name>
<evidence type="ECO:0000313" key="2">
    <source>
        <dbReference type="EMBL" id="CAH2278295.1"/>
    </source>
</evidence>
<reference evidence="2" key="1">
    <citation type="submission" date="2022-03" db="EMBL/GenBank/DDBJ databases">
        <authorList>
            <person name="Alioto T."/>
            <person name="Alioto T."/>
            <person name="Gomez Garrido J."/>
        </authorList>
    </citation>
    <scope>NUCLEOTIDE SEQUENCE</scope>
</reference>
<dbReference type="EMBL" id="OW240914">
    <property type="protein sequence ID" value="CAH2278295.1"/>
    <property type="molecule type" value="Genomic_DNA"/>
</dbReference>
<accession>A0AAD1RVY8</accession>
<dbReference type="PANTHER" id="PTHR11505">
    <property type="entry name" value="L1 TRANSPOSABLE ELEMENT-RELATED"/>
    <property type="match status" value="1"/>
</dbReference>